<protein>
    <submittedName>
        <fullName evidence="1">Uncharacterized protein</fullName>
    </submittedName>
</protein>
<dbReference type="EMBL" id="FMJE01000005">
    <property type="protein sequence ID" value="SCM82802.1"/>
    <property type="molecule type" value="Genomic_DNA"/>
</dbReference>
<name>A0A212LZ29_9FIRM</name>
<accession>A0A212LZ29</accession>
<sequence>MSVTYQDDVNDIQIMNNINPRYNARSPGDPGLLTLYLGLFGNFVPAKVSHHIMEYSIILKSSNEAVFSLSDD</sequence>
<proteinExistence type="predicted"/>
<dbReference type="AlphaFoldDB" id="A0A212LZ29"/>
<gene>
    <name evidence="1" type="ORF">KL86SPO_50574</name>
</gene>
<organism evidence="1">
    <name type="scientific">uncultured Sporomusa sp</name>
    <dbReference type="NCBI Taxonomy" id="307249"/>
    <lineage>
        <taxon>Bacteria</taxon>
        <taxon>Bacillati</taxon>
        <taxon>Bacillota</taxon>
        <taxon>Negativicutes</taxon>
        <taxon>Selenomonadales</taxon>
        <taxon>Sporomusaceae</taxon>
        <taxon>Sporomusa</taxon>
        <taxon>environmental samples</taxon>
    </lineage>
</organism>
<reference evidence="1" key="1">
    <citation type="submission" date="2016-08" db="EMBL/GenBank/DDBJ databases">
        <authorList>
            <person name="Seilhamer J.J."/>
        </authorList>
    </citation>
    <scope>NUCLEOTIDE SEQUENCE</scope>
    <source>
        <strain evidence="1">86</strain>
    </source>
</reference>
<evidence type="ECO:0000313" key="1">
    <source>
        <dbReference type="EMBL" id="SCM82802.1"/>
    </source>
</evidence>